<protein>
    <recommendedName>
        <fullName evidence="3">DUF674 family protein</fullName>
    </recommendedName>
</protein>
<organism evidence="1 2">
    <name type="scientific">Gossypium anomalum</name>
    <dbReference type="NCBI Taxonomy" id="47600"/>
    <lineage>
        <taxon>Eukaryota</taxon>
        <taxon>Viridiplantae</taxon>
        <taxon>Streptophyta</taxon>
        <taxon>Embryophyta</taxon>
        <taxon>Tracheophyta</taxon>
        <taxon>Spermatophyta</taxon>
        <taxon>Magnoliopsida</taxon>
        <taxon>eudicotyledons</taxon>
        <taxon>Gunneridae</taxon>
        <taxon>Pentapetalae</taxon>
        <taxon>rosids</taxon>
        <taxon>malvids</taxon>
        <taxon>Malvales</taxon>
        <taxon>Malvaceae</taxon>
        <taxon>Malvoideae</taxon>
        <taxon>Gossypium</taxon>
    </lineage>
</organism>
<dbReference type="InterPro" id="IPR007750">
    <property type="entry name" value="DUF674"/>
</dbReference>
<dbReference type="Proteomes" id="UP000701853">
    <property type="component" value="Chromosome 1"/>
</dbReference>
<evidence type="ECO:0000313" key="2">
    <source>
        <dbReference type="Proteomes" id="UP000701853"/>
    </source>
</evidence>
<sequence length="741" mass="83623">MEHSIIANSINFTTMGAYSETDKLPHFMKVAAVGTLRNGYGDNAEAYEEHSYTGHPDFMYLYDLKSNEMKKFKMKMKDRQKFISHRSSLVIVAEAGSNIVDIFRSLLKFPLGNIARLIGKHQCLHVENLSLTSFRTDACKSMLLNPRSIYEDEYSKKLKLYMDVSEPTGYFLCRTYLCIKTGRWFSHYKTSRCSCGEFMDNPTDLKVGTVANKDESEGESMFFITDDLTVMHGLPGDLMNILLNLGINNVCQIEEKVVDISSNEVHFFCAPNFIHLNLLLICFVFNLMSMASEDSTTVSIKLLIDQESNKVVIAEAGSDIVDILNSLIKFPLGNIARLIGKHQRIQRAGCLNNLYDSVENISPTSFRTDACKSMLLNPRSIHEDKYSKKLKLNMDVSEPTKYFVCSNINCSENLFSHYKTSRCRCGNMLNMPARIDDAVEDESEGEPMLFFITDGLRVMQALPGELINFLLNLAIYDVCQIEEKVVDISSNEMSNLLSHSLFSKTTLTDVFLRKQSTMFIQQPMLVAPNEKVTTEKDSKTRVKIMLRKSDRKILYGEASEDFVDLLFSFLTIPLEFALELLGDKGNPAVGSIYNLSKNLDTTFSITKQNNYKDGILPPFYSCPTELPSISSQKPTSCPHDLYKDFYQFDPKSPFPSSINTRGYIKKKSLFVITDDLVVKSLSSVSTFSFLKESGTPLYDVEQQVISIGEVEALALLRACLCSSPALSALLNLYVKQPKQEP</sequence>
<keyword evidence="2" id="KW-1185">Reference proteome</keyword>
<evidence type="ECO:0000313" key="1">
    <source>
        <dbReference type="EMBL" id="KAG8504216.1"/>
    </source>
</evidence>
<accession>A0A8J6DCZ0</accession>
<dbReference type="EMBL" id="JAHUZN010000001">
    <property type="protein sequence ID" value="KAG8504216.1"/>
    <property type="molecule type" value="Genomic_DNA"/>
</dbReference>
<dbReference type="PANTHER" id="PTHR33103">
    <property type="entry name" value="OS01G0153900 PROTEIN"/>
    <property type="match status" value="1"/>
</dbReference>
<gene>
    <name evidence="1" type="ORF">CXB51_002588</name>
</gene>
<dbReference type="AlphaFoldDB" id="A0A8J6DCZ0"/>
<dbReference type="OrthoDB" id="1277335at2759"/>
<dbReference type="PANTHER" id="PTHR33103:SF27">
    <property type="entry name" value="OS04G0594700 PROTEIN"/>
    <property type="match status" value="1"/>
</dbReference>
<evidence type="ECO:0008006" key="3">
    <source>
        <dbReference type="Google" id="ProtNLM"/>
    </source>
</evidence>
<proteinExistence type="predicted"/>
<reference evidence="1 2" key="1">
    <citation type="journal article" date="2021" name="bioRxiv">
        <title>The Gossypium anomalum genome as a resource for cotton improvement and evolutionary analysis of hybrid incompatibility.</title>
        <authorList>
            <person name="Grover C.E."/>
            <person name="Yuan D."/>
            <person name="Arick M.A."/>
            <person name="Miller E.R."/>
            <person name="Hu G."/>
            <person name="Peterson D.G."/>
            <person name="Wendel J.F."/>
            <person name="Udall J.A."/>
        </authorList>
    </citation>
    <scope>NUCLEOTIDE SEQUENCE [LARGE SCALE GENOMIC DNA]</scope>
    <source>
        <strain evidence="1">JFW-Udall</strain>
        <tissue evidence="1">Leaf</tissue>
    </source>
</reference>
<name>A0A8J6DCZ0_9ROSI</name>
<dbReference type="Pfam" id="PF05056">
    <property type="entry name" value="DUF674"/>
    <property type="match status" value="2"/>
</dbReference>
<comment type="caution">
    <text evidence="1">The sequence shown here is derived from an EMBL/GenBank/DDBJ whole genome shotgun (WGS) entry which is preliminary data.</text>
</comment>